<evidence type="ECO:0000313" key="2">
    <source>
        <dbReference type="Proteomes" id="UP001157353"/>
    </source>
</evidence>
<evidence type="ECO:0008006" key="3">
    <source>
        <dbReference type="Google" id="ProtNLM"/>
    </source>
</evidence>
<comment type="caution">
    <text evidence="1">The sequence shown here is derived from an EMBL/GenBank/DDBJ whole genome shotgun (WGS) entry which is preliminary data.</text>
</comment>
<evidence type="ECO:0000313" key="1">
    <source>
        <dbReference type="EMBL" id="GLS91694.1"/>
    </source>
</evidence>
<dbReference type="RefSeq" id="WP_284204798.1">
    <property type="nucleotide sequence ID" value="NZ_BSPQ01000013.1"/>
</dbReference>
<dbReference type="Proteomes" id="UP001157353">
    <property type="component" value="Unassembled WGS sequence"/>
</dbReference>
<reference evidence="2" key="1">
    <citation type="journal article" date="2019" name="Int. J. Syst. Evol. Microbiol.">
        <title>The Global Catalogue of Microorganisms (GCM) 10K type strain sequencing project: providing services to taxonomists for standard genome sequencing and annotation.</title>
        <authorList>
            <consortium name="The Broad Institute Genomics Platform"/>
            <consortium name="The Broad Institute Genome Sequencing Center for Infectious Disease"/>
            <person name="Wu L."/>
            <person name="Ma J."/>
        </authorList>
    </citation>
    <scope>NUCLEOTIDE SEQUENCE [LARGE SCALE GENOMIC DNA]</scope>
    <source>
        <strain evidence="2">NBRC 103166</strain>
    </source>
</reference>
<organism evidence="1 2">
    <name type="scientific">Psychromonas marina</name>
    <dbReference type="NCBI Taxonomy" id="88364"/>
    <lineage>
        <taxon>Bacteria</taxon>
        <taxon>Pseudomonadati</taxon>
        <taxon>Pseudomonadota</taxon>
        <taxon>Gammaproteobacteria</taxon>
        <taxon>Alteromonadales</taxon>
        <taxon>Psychromonadaceae</taxon>
        <taxon>Psychromonas</taxon>
    </lineage>
</organism>
<dbReference type="InterPro" id="IPR021343">
    <property type="entry name" value="DUF2960"/>
</dbReference>
<dbReference type="EMBL" id="BSPQ01000013">
    <property type="protein sequence ID" value="GLS91694.1"/>
    <property type="molecule type" value="Genomic_DNA"/>
</dbReference>
<proteinExistence type="predicted"/>
<accession>A0ABQ6E2R1</accession>
<keyword evidence="2" id="KW-1185">Reference proteome</keyword>
<dbReference type="Pfam" id="PF11173">
    <property type="entry name" value="DUF2960"/>
    <property type="match status" value="1"/>
</dbReference>
<protein>
    <recommendedName>
        <fullName evidence="3">DUF2960 domain-containing protein</fullName>
    </recommendedName>
</protein>
<name>A0ABQ6E2R1_9GAMM</name>
<sequence length="84" mass="9883">MARQVTYIFKKQRKTMQFSYGVYHDIYEAVAHAEGIDLTKFLAMEKQLAMSCRGQGILKNHRKTEFAQMGFSEIKFVRDEDDKK</sequence>
<gene>
    <name evidence="1" type="ORF">GCM10007916_27630</name>
</gene>